<evidence type="ECO:0000313" key="10">
    <source>
        <dbReference type="EMBL" id="SEM87272.1"/>
    </source>
</evidence>
<evidence type="ECO:0000313" key="11">
    <source>
        <dbReference type="Proteomes" id="UP000182089"/>
    </source>
</evidence>
<dbReference type="InterPro" id="IPR050539">
    <property type="entry name" value="ThrE_Dicarb/AminoAcid_Exp"/>
</dbReference>
<evidence type="ECO:0000256" key="4">
    <source>
        <dbReference type="ARBA" id="ARBA00022692"/>
    </source>
</evidence>
<protein>
    <submittedName>
        <fullName evidence="10">Uncharacterized membrane protein YjjB, DUF3815 family</fullName>
    </submittedName>
</protein>
<evidence type="ECO:0000259" key="9">
    <source>
        <dbReference type="Pfam" id="PF12821"/>
    </source>
</evidence>
<dbReference type="PANTHER" id="PTHR34390">
    <property type="entry name" value="UPF0442 PROTEIN YJJB-RELATED"/>
    <property type="match status" value="1"/>
</dbReference>
<keyword evidence="4 8" id="KW-0812">Transmembrane</keyword>
<comment type="caution">
    <text evidence="10">The sequence shown here is derived from an EMBL/GenBank/DDBJ whole genome shotgun (WGS) entry which is preliminary data.</text>
</comment>
<evidence type="ECO:0000256" key="7">
    <source>
        <dbReference type="ARBA" id="ARBA00034125"/>
    </source>
</evidence>
<comment type="similarity">
    <text evidence="7">Belongs to the ThrE exporter (TC 2.A.79) family.</text>
</comment>
<feature type="domain" description="Threonine/Serine exporter ThrE" evidence="9">
    <location>
        <begin position="3"/>
        <end position="130"/>
    </location>
</feature>
<keyword evidence="2" id="KW-1003">Cell membrane</keyword>
<reference evidence="10 11" key="1">
    <citation type="submission" date="2016-10" db="EMBL/GenBank/DDBJ databases">
        <authorList>
            <person name="Varghese N."/>
            <person name="Submissions S."/>
        </authorList>
    </citation>
    <scope>NUCLEOTIDE SEQUENCE [LARGE SCALE GENOMIC DNA]</scope>
    <source>
        <strain evidence="10 11">WC1T17</strain>
    </source>
</reference>
<evidence type="ECO:0000256" key="6">
    <source>
        <dbReference type="ARBA" id="ARBA00023136"/>
    </source>
</evidence>
<feature type="transmembrane region" description="Helical" evidence="8">
    <location>
        <begin position="47"/>
        <end position="67"/>
    </location>
</feature>
<evidence type="ECO:0000256" key="2">
    <source>
        <dbReference type="ARBA" id="ARBA00022475"/>
    </source>
</evidence>
<evidence type="ECO:0000256" key="8">
    <source>
        <dbReference type="SAM" id="Phobius"/>
    </source>
</evidence>
<evidence type="ECO:0000256" key="3">
    <source>
        <dbReference type="ARBA" id="ARBA00022519"/>
    </source>
</evidence>
<name>A0ABY1ACY5_9LACO</name>
<feature type="transmembrane region" description="Helical" evidence="8">
    <location>
        <begin position="115"/>
        <end position="135"/>
    </location>
</feature>
<accession>A0ABY1ACY5</accession>
<keyword evidence="3" id="KW-0997">Cell inner membrane</keyword>
<sequence>MQLSFSFLATVGFGIIINIPRKGLIPCGLVGTLGWAVYLLVKDYGHSMVLANLLAAFVIGISAMFCARMMKMPMILFNIPSLVPLVPGGQSYNAVRSFAFGMNDQALDYLVQAGMIAGAIAVGFFLAEFVSQVYFKVISAKK</sequence>
<dbReference type="Proteomes" id="UP000182089">
    <property type="component" value="Unassembled WGS sequence"/>
</dbReference>
<feature type="transmembrane region" description="Helical" evidence="8">
    <location>
        <begin position="23"/>
        <end position="41"/>
    </location>
</feature>
<keyword evidence="5 8" id="KW-1133">Transmembrane helix</keyword>
<dbReference type="PANTHER" id="PTHR34390:SF1">
    <property type="entry name" value="SUCCINATE TRANSPORTER SUBUNIT YJJB-RELATED"/>
    <property type="match status" value="1"/>
</dbReference>
<dbReference type="EMBL" id="FOCC01000011">
    <property type="protein sequence ID" value="SEM87272.1"/>
    <property type="molecule type" value="Genomic_DNA"/>
</dbReference>
<evidence type="ECO:0000256" key="1">
    <source>
        <dbReference type="ARBA" id="ARBA00004651"/>
    </source>
</evidence>
<dbReference type="Pfam" id="PF12821">
    <property type="entry name" value="ThrE_2"/>
    <property type="match status" value="1"/>
</dbReference>
<evidence type="ECO:0000256" key="5">
    <source>
        <dbReference type="ARBA" id="ARBA00022989"/>
    </source>
</evidence>
<proteinExistence type="inferred from homology"/>
<comment type="subcellular location">
    <subcellularLocation>
        <location evidence="1">Cell membrane</location>
        <topology evidence="1">Multi-pass membrane protein</topology>
    </subcellularLocation>
</comment>
<keyword evidence="6 8" id="KW-0472">Membrane</keyword>
<organism evidence="10 11">
    <name type="scientific">Ligilactobacillus ruminis</name>
    <dbReference type="NCBI Taxonomy" id="1623"/>
    <lineage>
        <taxon>Bacteria</taxon>
        <taxon>Bacillati</taxon>
        <taxon>Bacillota</taxon>
        <taxon>Bacilli</taxon>
        <taxon>Lactobacillales</taxon>
        <taxon>Lactobacillaceae</taxon>
        <taxon>Ligilactobacillus</taxon>
    </lineage>
</organism>
<dbReference type="InterPro" id="IPR024528">
    <property type="entry name" value="ThrE_2"/>
</dbReference>
<gene>
    <name evidence="10" type="ORF">SAMN05216431_11145</name>
</gene>